<dbReference type="Proteomes" id="UP000610746">
    <property type="component" value="Unassembled WGS sequence"/>
</dbReference>
<gene>
    <name evidence="4" type="ORF">HNQ03_001683</name>
</gene>
<proteinExistence type="predicted"/>
<keyword evidence="2 3" id="KW-0040">ANK repeat</keyword>
<dbReference type="InterPro" id="IPR002110">
    <property type="entry name" value="Ankyrin_rpt"/>
</dbReference>
<dbReference type="InterPro" id="IPR036770">
    <property type="entry name" value="Ankyrin_rpt-contain_sf"/>
</dbReference>
<dbReference type="Pfam" id="PF12796">
    <property type="entry name" value="Ank_2"/>
    <property type="match status" value="1"/>
</dbReference>
<organism evidence="4 5">
    <name type="scientific">Frigoriflavimonas asaccharolytica</name>
    <dbReference type="NCBI Taxonomy" id="2735899"/>
    <lineage>
        <taxon>Bacteria</taxon>
        <taxon>Pseudomonadati</taxon>
        <taxon>Bacteroidota</taxon>
        <taxon>Flavobacteriia</taxon>
        <taxon>Flavobacteriales</taxon>
        <taxon>Weeksellaceae</taxon>
        <taxon>Frigoriflavimonas</taxon>
    </lineage>
</organism>
<dbReference type="PANTHER" id="PTHR24198:SF165">
    <property type="entry name" value="ANKYRIN REPEAT-CONTAINING PROTEIN-RELATED"/>
    <property type="match status" value="1"/>
</dbReference>
<dbReference type="PANTHER" id="PTHR24198">
    <property type="entry name" value="ANKYRIN REPEAT AND PROTEIN KINASE DOMAIN-CONTAINING PROTEIN"/>
    <property type="match status" value="1"/>
</dbReference>
<dbReference type="RefSeq" id="WP_173779194.1">
    <property type="nucleotide sequence ID" value="NZ_JABSNO010000010.1"/>
</dbReference>
<evidence type="ECO:0000256" key="1">
    <source>
        <dbReference type="ARBA" id="ARBA00022737"/>
    </source>
</evidence>
<evidence type="ECO:0000256" key="2">
    <source>
        <dbReference type="ARBA" id="ARBA00023043"/>
    </source>
</evidence>
<dbReference type="Pfam" id="PF13637">
    <property type="entry name" value="Ank_4"/>
    <property type="match status" value="1"/>
</dbReference>
<dbReference type="EMBL" id="JABSNO010000010">
    <property type="protein sequence ID" value="NRS92606.1"/>
    <property type="molecule type" value="Genomic_DNA"/>
</dbReference>
<keyword evidence="5" id="KW-1185">Reference proteome</keyword>
<comment type="caution">
    <text evidence="4">The sequence shown here is derived from an EMBL/GenBank/DDBJ whole genome shotgun (WGS) entry which is preliminary data.</text>
</comment>
<sequence>MKIFLILLFFPLIFFSQNKDVFDVARNGTVAEMQALMDINNDTINTKNNNGFSPLLLACYRGNTDVAEFLIDHVKNIDEMSPEGTALVASIFKGDQKLSELLLKKGANPDVQNGEGITALMYAVQNQNEDLVKLLLRYKTNIKLKDKQDKTAFEYAVFSKNKNITNLLKN</sequence>
<reference evidence="4" key="1">
    <citation type="submission" date="2020-05" db="EMBL/GenBank/DDBJ databases">
        <title>Genomic Encyclopedia of Type Strains, Phase IV (KMG-V): Genome sequencing to study the core and pangenomes of soil and plant-associated prokaryotes.</title>
        <authorList>
            <person name="Whitman W."/>
        </authorList>
    </citation>
    <scope>NUCLEOTIDE SEQUENCE</scope>
    <source>
        <strain evidence="4">16F</strain>
    </source>
</reference>
<dbReference type="Gene3D" id="1.25.40.20">
    <property type="entry name" value="Ankyrin repeat-containing domain"/>
    <property type="match status" value="2"/>
</dbReference>
<keyword evidence="1" id="KW-0677">Repeat</keyword>
<protein>
    <recommendedName>
        <fullName evidence="6">Ankyrin repeat protein</fullName>
    </recommendedName>
</protein>
<dbReference type="PROSITE" id="PS50297">
    <property type="entry name" value="ANK_REP_REGION"/>
    <property type="match status" value="2"/>
</dbReference>
<feature type="repeat" description="ANK" evidence="3">
    <location>
        <begin position="115"/>
        <end position="147"/>
    </location>
</feature>
<feature type="repeat" description="ANK" evidence="3">
    <location>
        <begin position="50"/>
        <end position="82"/>
    </location>
</feature>
<evidence type="ECO:0008006" key="6">
    <source>
        <dbReference type="Google" id="ProtNLM"/>
    </source>
</evidence>
<evidence type="ECO:0000313" key="4">
    <source>
        <dbReference type="EMBL" id="NRS92606.1"/>
    </source>
</evidence>
<dbReference type="SUPFAM" id="SSF48403">
    <property type="entry name" value="Ankyrin repeat"/>
    <property type="match status" value="1"/>
</dbReference>
<dbReference type="SMART" id="SM00248">
    <property type="entry name" value="ANK"/>
    <property type="match status" value="3"/>
</dbReference>
<evidence type="ECO:0000313" key="5">
    <source>
        <dbReference type="Proteomes" id="UP000610746"/>
    </source>
</evidence>
<accession>A0A8J8G792</accession>
<dbReference type="PROSITE" id="PS50088">
    <property type="entry name" value="ANK_REPEAT"/>
    <property type="match status" value="2"/>
</dbReference>
<evidence type="ECO:0000256" key="3">
    <source>
        <dbReference type="PROSITE-ProRule" id="PRU00023"/>
    </source>
</evidence>
<dbReference type="AlphaFoldDB" id="A0A8J8G792"/>
<name>A0A8J8G792_9FLAO</name>